<gene>
    <name evidence="3" type="ordered locus">TEH_01190</name>
</gene>
<reference evidence="3 4" key="1">
    <citation type="submission" date="2011-01" db="EMBL/GenBank/DDBJ databases">
        <title>Whole genome sequence of Tetragenococcus halophilus NBRC 12172.</title>
        <authorList>
            <person name="Nakazawa H."/>
            <person name="Omata S."/>
            <person name="Koga C."/>
            <person name="Watanabe Y."/>
            <person name="Katano Y."/>
            <person name="Ito N."/>
            <person name="Tsukatani N."/>
            <person name="Ankai A."/>
            <person name="Oguchi A."/>
            <person name="Fukui S."/>
            <person name="Yashiro I."/>
            <person name="Kamata S."/>
            <person name="Hashimoto Y."/>
            <person name="Yamazaki J."/>
            <person name="Taguchi H."/>
            <person name="Tanaka A."/>
            <person name="Koyama T."/>
            <person name="Ichige A."/>
            <person name="Hanya Y."/>
            <person name="Tanikawa S."/>
            <person name="Yamazaki S."/>
            <person name="Fujita N."/>
        </authorList>
    </citation>
    <scope>NUCLEOTIDE SEQUENCE [LARGE SCALE GENOMIC DNA]</scope>
    <source>
        <strain evidence="4">DSM 20338 / JCM 20259 / NCIMB 9735 / NBRC 12172</strain>
    </source>
</reference>
<organism evidence="3 4">
    <name type="scientific">Tetragenococcus halophilus (strain DSM 20338 / JCM 20259 / NCIMB 9735 / NBRC 12172)</name>
    <name type="common">Pediococcus halophilus</name>
    <dbReference type="NCBI Taxonomy" id="945021"/>
    <lineage>
        <taxon>Bacteria</taxon>
        <taxon>Bacillati</taxon>
        <taxon>Bacillota</taxon>
        <taxon>Bacilli</taxon>
        <taxon>Lactobacillales</taxon>
        <taxon>Enterococcaceae</taxon>
        <taxon>Tetragenococcus</taxon>
    </lineage>
</organism>
<sequence>MILRTFFNKFKGYHIQHNAISKKTLFDAQKSLEKYRIYLFCGWIFRLLQCTIKSYLI</sequence>
<protein>
    <recommendedName>
        <fullName evidence="2">Glycine radical domain-containing protein</fullName>
    </recommendedName>
</protein>
<evidence type="ECO:0000256" key="1">
    <source>
        <dbReference type="ARBA" id="ARBA00022818"/>
    </source>
</evidence>
<dbReference type="InterPro" id="IPR001150">
    <property type="entry name" value="Gly_radical"/>
</dbReference>
<dbReference type="SUPFAM" id="SSF51998">
    <property type="entry name" value="PFL-like glycyl radical enzymes"/>
    <property type="match status" value="1"/>
</dbReference>
<dbReference type="AlphaFoldDB" id="A0AAN1SF69"/>
<dbReference type="Proteomes" id="UP000002663">
    <property type="component" value="Chromosome"/>
</dbReference>
<dbReference type="EMBL" id="AP012046">
    <property type="protein sequence ID" value="BAK93446.1"/>
    <property type="molecule type" value="Genomic_DNA"/>
</dbReference>
<feature type="domain" description="Glycine radical" evidence="2">
    <location>
        <begin position="2"/>
        <end position="36"/>
    </location>
</feature>
<accession>A0AAN1SF69</accession>
<proteinExistence type="predicted"/>
<evidence type="ECO:0000313" key="3">
    <source>
        <dbReference type="EMBL" id="BAK93446.1"/>
    </source>
</evidence>
<name>A0AAN1SF69_TETHN</name>
<dbReference type="GO" id="GO:0003824">
    <property type="term" value="F:catalytic activity"/>
    <property type="evidence" value="ECO:0007669"/>
    <property type="project" value="InterPro"/>
</dbReference>
<dbReference type="Gene3D" id="3.20.70.20">
    <property type="match status" value="1"/>
</dbReference>
<dbReference type="KEGG" id="thl:TEH_01190"/>
<evidence type="ECO:0000313" key="4">
    <source>
        <dbReference type="Proteomes" id="UP000002663"/>
    </source>
</evidence>
<dbReference type="Pfam" id="PF01228">
    <property type="entry name" value="Gly_radical"/>
    <property type="match status" value="1"/>
</dbReference>
<evidence type="ECO:0000259" key="2">
    <source>
        <dbReference type="Pfam" id="PF01228"/>
    </source>
</evidence>
<keyword evidence="1" id="KW-0556">Organic radical</keyword>